<evidence type="ECO:0000313" key="1">
    <source>
        <dbReference type="EMBL" id="RDW78905.1"/>
    </source>
</evidence>
<reference evidence="1 2" key="1">
    <citation type="journal article" date="2018" name="IMA Fungus">
        <title>IMA Genome-F 9: Draft genome sequence of Annulohypoxylon stygium, Aspergillus mulundensis, Berkeleyomyces basicola (syn. Thielaviopsis basicola), Ceratocystis smalleyi, two Cercospora beticola strains, Coleophoma cylindrospora, Fusarium fracticaudum, Phialophora cf. hyalina, and Morchella septimelata.</title>
        <authorList>
            <person name="Wingfield B.D."/>
            <person name="Bills G.F."/>
            <person name="Dong Y."/>
            <person name="Huang W."/>
            <person name="Nel W.J."/>
            <person name="Swalarsk-Parry B.S."/>
            <person name="Vaghefi N."/>
            <person name="Wilken P.M."/>
            <person name="An Z."/>
            <person name="de Beer Z.W."/>
            <person name="De Vos L."/>
            <person name="Chen L."/>
            <person name="Duong T.A."/>
            <person name="Gao Y."/>
            <person name="Hammerbacher A."/>
            <person name="Kikkert J.R."/>
            <person name="Li Y."/>
            <person name="Li H."/>
            <person name="Li K."/>
            <person name="Li Q."/>
            <person name="Liu X."/>
            <person name="Ma X."/>
            <person name="Naidoo K."/>
            <person name="Pethybridge S.J."/>
            <person name="Sun J."/>
            <person name="Steenkamp E.T."/>
            <person name="van der Nest M.A."/>
            <person name="van Wyk S."/>
            <person name="Wingfield M.J."/>
            <person name="Xiong C."/>
            <person name="Yue Q."/>
            <person name="Zhang X."/>
        </authorList>
    </citation>
    <scope>NUCLEOTIDE SEQUENCE [LARGE SCALE GENOMIC DNA]</scope>
    <source>
        <strain evidence="1 2">DSM 5745</strain>
    </source>
</reference>
<dbReference type="Proteomes" id="UP000256690">
    <property type="component" value="Unassembled WGS sequence"/>
</dbReference>
<proteinExistence type="predicted"/>
<dbReference type="AlphaFoldDB" id="A0A3D8RXZ8"/>
<keyword evidence="2" id="KW-1185">Reference proteome</keyword>
<sequence>MVQGWEDRYIKYNNGSPGLLRRPPAKLNYTPAAAPHTGAIAKRTAFEITLDDTRTAPGRLTLPSRTTIVLMGIWTAASRIRTPRSKGVSFDQRCKTGFETVSC</sequence>
<comment type="caution">
    <text evidence="1">The sequence shown here is derived from an EMBL/GenBank/DDBJ whole genome shotgun (WGS) entry which is preliminary data.</text>
</comment>
<organism evidence="1 2">
    <name type="scientific">Aspergillus mulundensis</name>
    <dbReference type="NCBI Taxonomy" id="1810919"/>
    <lineage>
        <taxon>Eukaryota</taxon>
        <taxon>Fungi</taxon>
        <taxon>Dikarya</taxon>
        <taxon>Ascomycota</taxon>
        <taxon>Pezizomycotina</taxon>
        <taxon>Eurotiomycetes</taxon>
        <taxon>Eurotiomycetidae</taxon>
        <taxon>Eurotiales</taxon>
        <taxon>Aspergillaceae</taxon>
        <taxon>Aspergillus</taxon>
        <taxon>Aspergillus subgen. Nidulantes</taxon>
    </lineage>
</organism>
<evidence type="ECO:0000313" key="2">
    <source>
        <dbReference type="Proteomes" id="UP000256690"/>
    </source>
</evidence>
<accession>A0A3D8RXZ8</accession>
<dbReference type="RefSeq" id="XP_026603605.1">
    <property type="nucleotide sequence ID" value="XM_026747773.1"/>
</dbReference>
<dbReference type="GeneID" id="38116127"/>
<gene>
    <name evidence="1" type="ORF">DSM5745_05757</name>
</gene>
<protein>
    <submittedName>
        <fullName evidence="1">Uncharacterized protein</fullName>
    </submittedName>
</protein>
<name>A0A3D8RXZ8_9EURO</name>
<dbReference type="EMBL" id="PVWQ01000006">
    <property type="protein sequence ID" value="RDW78905.1"/>
    <property type="molecule type" value="Genomic_DNA"/>
</dbReference>